<feature type="transmembrane region" description="Helical" evidence="9">
    <location>
        <begin position="283"/>
        <end position="303"/>
    </location>
</feature>
<comment type="subcellular location">
    <subcellularLocation>
        <location evidence="1">Membrane</location>
        <topology evidence="1">Multi-pass membrane protein</topology>
    </subcellularLocation>
</comment>
<evidence type="ECO:0000256" key="1">
    <source>
        <dbReference type="ARBA" id="ARBA00004141"/>
    </source>
</evidence>
<evidence type="ECO:0000256" key="8">
    <source>
        <dbReference type="RuleBase" id="RU000688"/>
    </source>
</evidence>
<dbReference type="InterPro" id="IPR017452">
    <property type="entry name" value="GPCR_Rhodpsn_7TM"/>
</dbReference>
<evidence type="ECO:0000256" key="3">
    <source>
        <dbReference type="ARBA" id="ARBA00022989"/>
    </source>
</evidence>
<sequence>MAEIDIFSLGDNYTSIYEGIFENNDFLQFETKFIVQIIFIAFLMLMGTLGNLSLLVSVCSSPRLRNPANILLTNLALGDLIYLFVAAPFYIEHVIHPYWQYPELLCKLRHFGQLTAQGICVYSLTALSAERYMVLAGQTIMRGRNNKYRRVMATVFVWIISVIVSLPVIFLANLKEVRCLPYPYDNHMTKIYECVRFALYYALPLTAICCCYVLIANTLLTSTGHFRQESQPGVQHFRARKRLALIVVVIAFFFGIFWFPYHLIPLIVAFNPNATASSDAYHVIYSLAALTNSALNPWIVYIMSSTHRAVLMEVFFRRLRQRQTSTINCKTKTDEFVPLKKIKQYTPDSKLTSVSSI</sequence>
<evidence type="ECO:0000256" key="5">
    <source>
        <dbReference type="ARBA" id="ARBA00023136"/>
    </source>
</evidence>
<evidence type="ECO:0000256" key="4">
    <source>
        <dbReference type="ARBA" id="ARBA00023040"/>
    </source>
</evidence>
<evidence type="ECO:0000259" key="10">
    <source>
        <dbReference type="PROSITE" id="PS50262"/>
    </source>
</evidence>
<feature type="transmembrane region" description="Helical" evidence="9">
    <location>
        <begin position="33"/>
        <end position="58"/>
    </location>
</feature>
<keyword evidence="6 8" id="KW-0675">Receptor</keyword>
<keyword evidence="2 8" id="KW-0812">Transmembrane</keyword>
<comment type="similarity">
    <text evidence="8">Belongs to the G-protein coupled receptor 1 family.</text>
</comment>
<dbReference type="PROSITE" id="PS50262">
    <property type="entry name" value="G_PROTEIN_RECEP_F1_2"/>
    <property type="match status" value="1"/>
</dbReference>
<evidence type="ECO:0000313" key="11">
    <source>
        <dbReference type="EMBL" id="KAJ8040116.1"/>
    </source>
</evidence>
<proteinExistence type="inferred from homology"/>
<dbReference type="PROSITE" id="PS00237">
    <property type="entry name" value="G_PROTEIN_RECEP_F1_1"/>
    <property type="match status" value="1"/>
</dbReference>
<dbReference type="OrthoDB" id="10049706at2759"/>
<feature type="domain" description="G-protein coupled receptors family 1 profile" evidence="10">
    <location>
        <begin position="50"/>
        <end position="300"/>
    </location>
</feature>
<dbReference type="InterPro" id="IPR000276">
    <property type="entry name" value="GPCR_Rhodpsn"/>
</dbReference>
<feature type="transmembrane region" description="Helical" evidence="9">
    <location>
        <begin position="243"/>
        <end position="263"/>
    </location>
</feature>
<dbReference type="AlphaFoldDB" id="A0A9Q1C8U1"/>
<dbReference type="SUPFAM" id="SSF81321">
    <property type="entry name" value="Family A G protein-coupled receptor-like"/>
    <property type="match status" value="1"/>
</dbReference>
<dbReference type="Proteomes" id="UP001152320">
    <property type="component" value="Chromosome 6"/>
</dbReference>
<dbReference type="GO" id="GO:0005886">
    <property type="term" value="C:plasma membrane"/>
    <property type="evidence" value="ECO:0007669"/>
    <property type="project" value="TreeGrafter"/>
</dbReference>
<dbReference type="PRINTS" id="PR00237">
    <property type="entry name" value="GPCRRHODOPSN"/>
</dbReference>
<accession>A0A9Q1C8U1</accession>
<name>A0A9Q1C8U1_HOLLE</name>
<reference evidence="11" key="1">
    <citation type="submission" date="2021-10" db="EMBL/GenBank/DDBJ databases">
        <title>Tropical sea cucumber genome reveals ecological adaptation and Cuvierian tubules defense mechanism.</title>
        <authorList>
            <person name="Chen T."/>
        </authorList>
    </citation>
    <scope>NUCLEOTIDE SEQUENCE</scope>
    <source>
        <strain evidence="11">Nanhai2018</strain>
        <tissue evidence="11">Muscle</tissue>
    </source>
</reference>
<evidence type="ECO:0000256" key="6">
    <source>
        <dbReference type="ARBA" id="ARBA00023170"/>
    </source>
</evidence>
<evidence type="ECO:0000313" key="12">
    <source>
        <dbReference type="Proteomes" id="UP001152320"/>
    </source>
</evidence>
<protein>
    <submittedName>
        <fullName evidence="11">Neuropeptide CCHamide-1 receptor</fullName>
    </submittedName>
</protein>
<feature type="transmembrane region" description="Helical" evidence="9">
    <location>
        <begin position="151"/>
        <end position="172"/>
    </location>
</feature>
<dbReference type="EMBL" id="JAIZAY010000006">
    <property type="protein sequence ID" value="KAJ8040116.1"/>
    <property type="molecule type" value="Genomic_DNA"/>
</dbReference>
<evidence type="ECO:0000256" key="2">
    <source>
        <dbReference type="ARBA" id="ARBA00022692"/>
    </source>
</evidence>
<dbReference type="PANTHER" id="PTHR45695">
    <property type="entry name" value="LEUCOKININ RECEPTOR-RELATED"/>
    <property type="match status" value="1"/>
</dbReference>
<comment type="caution">
    <text evidence="11">The sequence shown here is derived from an EMBL/GenBank/DDBJ whole genome shotgun (WGS) entry which is preliminary data.</text>
</comment>
<dbReference type="Pfam" id="PF00001">
    <property type="entry name" value="7tm_1"/>
    <property type="match status" value="1"/>
</dbReference>
<gene>
    <name evidence="11" type="ORF">HOLleu_14322</name>
</gene>
<keyword evidence="5 9" id="KW-0472">Membrane</keyword>
<evidence type="ECO:0000256" key="9">
    <source>
        <dbReference type="SAM" id="Phobius"/>
    </source>
</evidence>
<evidence type="ECO:0000256" key="7">
    <source>
        <dbReference type="ARBA" id="ARBA00023224"/>
    </source>
</evidence>
<dbReference type="PANTHER" id="PTHR45695:SF26">
    <property type="entry name" value="NEUROPEPTIDE CCHAMIDE-1 RECEPTOR"/>
    <property type="match status" value="1"/>
</dbReference>
<keyword evidence="7 8" id="KW-0807">Transducer</keyword>
<keyword evidence="3 9" id="KW-1133">Transmembrane helix</keyword>
<dbReference type="Gene3D" id="1.20.1070.10">
    <property type="entry name" value="Rhodopsin 7-helix transmembrane proteins"/>
    <property type="match status" value="1"/>
</dbReference>
<feature type="transmembrane region" description="Helical" evidence="9">
    <location>
        <begin position="70"/>
        <end position="91"/>
    </location>
</feature>
<keyword evidence="4 8" id="KW-0297">G-protein coupled receptor</keyword>
<feature type="transmembrane region" description="Helical" evidence="9">
    <location>
        <begin position="198"/>
        <end position="222"/>
    </location>
</feature>
<feature type="transmembrane region" description="Helical" evidence="9">
    <location>
        <begin position="111"/>
        <end position="130"/>
    </location>
</feature>
<keyword evidence="12" id="KW-1185">Reference proteome</keyword>
<organism evidence="11 12">
    <name type="scientific">Holothuria leucospilota</name>
    <name type="common">Black long sea cucumber</name>
    <name type="synonym">Mertensiothuria leucospilota</name>
    <dbReference type="NCBI Taxonomy" id="206669"/>
    <lineage>
        <taxon>Eukaryota</taxon>
        <taxon>Metazoa</taxon>
        <taxon>Echinodermata</taxon>
        <taxon>Eleutherozoa</taxon>
        <taxon>Echinozoa</taxon>
        <taxon>Holothuroidea</taxon>
        <taxon>Aspidochirotacea</taxon>
        <taxon>Aspidochirotida</taxon>
        <taxon>Holothuriidae</taxon>
        <taxon>Holothuria</taxon>
    </lineage>
</organism>
<dbReference type="GO" id="GO:0008188">
    <property type="term" value="F:neuropeptide receptor activity"/>
    <property type="evidence" value="ECO:0007669"/>
    <property type="project" value="TreeGrafter"/>
</dbReference>